<gene>
    <name evidence="2" type="ORF">NP095_11245</name>
</gene>
<protein>
    <recommendedName>
        <fullName evidence="1">Glycosyl transferase family 28 C-terminal domain-containing protein</fullName>
    </recommendedName>
</protein>
<reference evidence="2 3" key="1">
    <citation type="submission" date="2022-07" db="EMBL/GenBank/DDBJ databases">
        <title>Novel species in genus Aeromicrobium.</title>
        <authorList>
            <person name="Ye L."/>
        </authorList>
    </citation>
    <scope>NUCLEOTIDE SEQUENCE [LARGE SCALE GENOMIC DNA]</scope>
    <source>
        <strain evidence="3">zg-Y50</strain>
    </source>
</reference>
<accession>A0ABY5KBV1</accession>
<feature type="domain" description="Glycosyl transferase family 28 C-terminal" evidence="1">
    <location>
        <begin position="227"/>
        <end position="264"/>
    </location>
</feature>
<evidence type="ECO:0000313" key="2">
    <source>
        <dbReference type="EMBL" id="UUI67769.1"/>
    </source>
</evidence>
<dbReference type="SUPFAM" id="SSF53756">
    <property type="entry name" value="UDP-Glycosyltransferase/glycogen phosphorylase"/>
    <property type="match status" value="1"/>
</dbReference>
<dbReference type="RefSeq" id="WP_232418806.1">
    <property type="nucleotide sequence ID" value="NZ_CP101990.1"/>
</dbReference>
<proteinExistence type="predicted"/>
<dbReference type="Pfam" id="PF04101">
    <property type="entry name" value="Glyco_tran_28_C"/>
    <property type="match status" value="1"/>
</dbReference>
<keyword evidence="3" id="KW-1185">Reference proteome</keyword>
<dbReference type="Proteomes" id="UP001315860">
    <property type="component" value="Chromosome"/>
</dbReference>
<sequence>MIGYYVHHVGSGHVHRATALAAALDLPVTGLSSLPRPASWTGDWVELERDDLTAEAAGDTAAGYLHWAPFGEPGLRSRMAAVASWIDRAAPDLLVSDVSVEIALLARLHGVPVISVVLPGDRSDRAHQLGYAASTELISFWPPSAEGMAIGVGDRLRPLGALSRFPAAGEMPQRSASTRRVVVLHGRGGGGPTPAQLDEARRQTPGWQWEILGGSDGPWLADPFPSIRDADVVLTHAGQNAIAEVAAARRPAVVIPSARPHDEQGTTAGVLSSGRWPAVVEREFPSTDWAERLDRAAGLDGREWAGWCDGRAAERFADVVARVTQEAAVR</sequence>
<organism evidence="2 3">
    <name type="scientific">Aeromicrobium duanguangcaii</name>
    <dbReference type="NCBI Taxonomy" id="2968086"/>
    <lineage>
        <taxon>Bacteria</taxon>
        <taxon>Bacillati</taxon>
        <taxon>Actinomycetota</taxon>
        <taxon>Actinomycetes</taxon>
        <taxon>Propionibacteriales</taxon>
        <taxon>Nocardioidaceae</taxon>
        <taxon>Aeromicrobium</taxon>
    </lineage>
</organism>
<dbReference type="EMBL" id="CP101990">
    <property type="protein sequence ID" value="UUI67769.1"/>
    <property type="molecule type" value="Genomic_DNA"/>
</dbReference>
<dbReference type="InterPro" id="IPR007235">
    <property type="entry name" value="Glyco_trans_28_C"/>
</dbReference>
<evidence type="ECO:0000313" key="3">
    <source>
        <dbReference type="Proteomes" id="UP001315860"/>
    </source>
</evidence>
<evidence type="ECO:0000259" key="1">
    <source>
        <dbReference type="Pfam" id="PF04101"/>
    </source>
</evidence>
<dbReference type="Gene3D" id="3.40.50.2000">
    <property type="entry name" value="Glycogen Phosphorylase B"/>
    <property type="match status" value="1"/>
</dbReference>
<name>A0ABY5KBV1_9ACTN</name>